<reference evidence="3" key="1">
    <citation type="submission" date="2014-12" db="EMBL/GenBank/DDBJ databases">
        <authorList>
            <person name="Salcher M.M."/>
        </authorList>
    </citation>
    <scope>NUCLEOTIDE SEQUENCE [LARGE SCALE GENOMIC DNA]</scope>
    <source>
        <strain evidence="3">MMS-10A-171</strain>
    </source>
</reference>
<dbReference type="RefSeq" id="WP_045750483.1">
    <property type="nucleotide sequence ID" value="NZ_LN794158.1"/>
</dbReference>
<gene>
    <name evidence="1 2" type="primary">smg</name>
    <name evidence="2" type="ORF">BN1209_0104</name>
</gene>
<protein>
    <recommendedName>
        <fullName evidence="1">Protein Smg homolog</fullName>
    </recommendedName>
</protein>
<dbReference type="AlphaFoldDB" id="A0A0B7ISD8"/>
<dbReference type="STRING" id="1581680.BN1209_0104"/>
<evidence type="ECO:0000313" key="3">
    <source>
        <dbReference type="Proteomes" id="UP000056322"/>
    </source>
</evidence>
<keyword evidence="3" id="KW-1185">Reference proteome</keyword>
<evidence type="ECO:0000313" key="2">
    <source>
        <dbReference type="EMBL" id="CEN55158.1"/>
    </source>
</evidence>
<dbReference type="KEGG" id="mbac:BN1209_0104"/>
<dbReference type="HAMAP" id="MF_00598">
    <property type="entry name" value="Smg"/>
    <property type="match status" value="1"/>
</dbReference>
<dbReference type="PANTHER" id="PTHR38692">
    <property type="entry name" value="PROTEIN SMG"/>
    <property type="match status" value="1"/>
</dbReference>
<sequence length="152" mass="17181">MFEVLVYMFENYVEANIQPDHNTLAQELFEAGFDSSDINGAFDWFSSLESMADEAGNAPSGLTQSTRIYSDVETEKIDVEGLSFLMFLMQANVINHALHEVIMDRAMALSQEHVGLDEIRWTALMALRKQGRTDDFLFVEDAVFGDDSPTFH</sequence>
<proteinExistence type="inferred from homology"/>
<dbReference type="HOGENOM" id="CLU_133242_0_0_4"/>
<dbReference type="Pfam" id="PF04361">
    <property type="entry name" value="DUF494"/>
    <property type="match status" value="1"/>
</dbReference>
<dbReference type="Proteomes" id="UP000056322">
    <property type="component" value="Chromosome 1"/>
</dbReference>
<dbReference type="InterPro" id="IPR007456">
    <property type="entry name" value="Smg"/>
</dbReference>
<accession>A0A0B7ISD8</accession>
<name>A0A0B7ISD8_9PROT</name>
<dbReference type="EMBL" id="LN794158">
    <property type="protein sequence ID" value="CEN55158.1"/>
    <property type="molecule type" value="Genomic_DNA"/>
</dbReference>
<dbReference type="PANTHER" id="PTHR38692:SF1">
    <property type="entry name" value="PROTEIN SMG"/>
    <property type="match status" value="1"/>
</dbReference>
<dbReference type="OrthoDB" id="5297467at2"/>
<comment type="similarity">
    <text evidence="1">Belongs to the Smg family.</text>
</comment>
<evidence type="ECO:0000256" key="1">
    <source>
        <dbReference type="HAMAP-Rule" id="MF_00598"/>
    </source>
</evidence>
<organism evidence="2 3">
    <name type="scientific">Candidatus Methylopumilus turicensis</name>
    <dbReference type="NCBI Taxonomy" id="1581680"/>
    <lineage>
        <taxon>Bacteria</taxon>
        <taxon>Pseudomonadati</taxon>
        <taxon>Pseudomonadota</taxon>
        <taxon>Betaproteobacteria</taxon>
        <taxon>Nitrosomonadales</taxon>
        <taxon>Methylophilaceae</taxon>
        <taxon>Candidatus Methylopumilus</taxon>
    </lineage>
</organism>